<evidence type="ECO:0000256" key="2">
    <source>
        <dbReference type="ARBA" id="ARBA00012314"/>
    </source>
</evidence>
<dbReference type="SUPFAM" id="SSF56634">
    <property type="entry name" value="Heme-dependent catalase-like"/>
    <property type="match status" value="1"/>
</dbReference>
<evidence type="ECO:0000256" key="3">
    <source>
        <dbReference type="ARBA" id="ARBA00022559"/>
    </source>
</evidence>
<dbReference type="PANTHER" id="PTHR11465:SF9">
    <property type="entry name" value="CATALASE"/>
    <property type="match status" value="1"/>
</dbReference>
<dbReference type="Pfam" id="PF06628">
    <property type="entry name" value="Catalase-rel"/>
    <property type="match status" value="1"/>
</dbReference>
<dbReference type="Pfam" id="PF00199">
    <property type="entry name" value="Catalase"/>
    <property type="match status" value="1"/>
</dbReference>
<dbReference type="InterPro" id="IPR011614">
    <property type="entry name" value="Catalase_core"/>
</dbReference>
<comment type="similarity">
    <text evidence="1">Belongs to the catalase family.</text>
</comment>
<keyword evidence="3 10" id="KW-0575">Peroxidase</keyword>
<evidence type="ECO:0000256" key="4">
    <source>
        <dbReference type="ARBA" id="ARBA00022617"/>
    </source>
</evidence>
<evidence type="ECO:0000313" key="11">
    <source>
        <dbReference type="Proteomes" id="UP001205566"/>
    </source>
</evidence>
<evidence type="ECO:0000259" key="9">
    <source>
        <dbReference type="SMART" id="SM01060"/>
    </source>
</evidence>
<proteinExistence type="inferred from homology"/>
<dbReference type="Gene3D" id="2.40.180.10">
    <property type="entry name" value="Catalase core domain"/>
    <property type="match status" value="1"/>
</dbReference>
<evidence type="ECO:0000313" key="10">
    <source>
        <dbReference type="EMBL" id="MCQ3829322.1"/>
    </source>
</evidence>
<dbReference type="Proteomes" id="UP001205566">
    <property type="component" value="Unassembled WGS sequence"/>
</dbReference>
<dbReference type="InterPro" id="IPR024711">
    <property type="entry name" value="Catalase_clade1/3"/>
</dbReference>
<name>A0ABT1P1C6_9GAMM</name>
<gene>
    <name evidence="10" type="ORF">HXX02_07680</name>
</gene>
<evidence type="ECO:0000256" key="6">
    <source>
        <dbReference type="ARBA" id="ARBA00023002"/>
    </source>
</evidence>
<protein>
    <recommendedName>
        <fullName evidence="2">catalase</fullName>
        <ecNumber evidence="2">1.11.1.6</ecNumber>
    </recommendedName>
</protein>
<dbReference type="InterPro" id="IPR010582">
    <property type="entry name" value="Catalase_immune_responsive"/>
</dbReference>
<sequence>MSRYKLTTSAGAPVADDNNSISAGARGSLTFDNFRMFEKLAHFNRERIPERVVHARGTGAYGVFRLDRDLRDYTIADFLQQAGTSTDVFVRFSTVGGGQDSSDYARDPRGFAVKFYTREGNFDLVGNNTPVFFLNDPSKFPDFIHSQKKNPRTNLPDPAASFEYWASHPQSLHQMTILMSDRGIPLSYRHMHGFGSHTLSFWNKQGERFWVKWHLKTQQGIKNVRSEDAANYPAFGAQQDLVESIDQGDYPRWKVQLQILSEVQAKALSVNPFDLTKVWPHGEAPLIDIGVLELNRNVDNYFAETEQAAFAPSNLIPGIGASPDKMLQARLLAYQDAHRYRVGANMNNIPVNAPRCPVNHYQRDGIFAGVCSVSGKALNQGGEVNFYPNDRINHGAPAPVPEVAEPPMPLEQDAWIKPYSQDDEDYYSQAGALFRLMSDDQKQQLVGNIAGGLGQASSSIQARMLEQFNNADPLYAEMVMMALAELEENSRESARVH</sequence>
<dbReference type="InterPro" id="IPR024708">
    <property type="entry name" value="Catalase_AS"/>
</dbReference>
<evidence type="ECO:0000256" key="5">
    <source>
        <dbReference type="ARBA" id="ARBA00022723"/>
    </source>
</evidence>
<dbReference type="PIRSF" id="PIRSF038928">
    <property type="entry name" value="Catalase_clade1-3"/>
    <property type="match status" value="1"/>
</dbReference>
<evidence type="ECO:0000256" key="8">
    <source>
        <dbReference type="ARBA" id="ARBA00023324"/>
    </source>
</evidence>
<dbReference type="PROSITE" id="PS51402">
    <property type="entry name" value="CATALASE_3"/>
    <property type="match status" value="1"/>
</dbReference>
<dbReference type="EMBL" id="JACASI010000024">
    <property type="protein sequence ID" value="MCQ3829322.1"/>
    <property type="molecule type" value="Genomic_DNA"/>
</dbReference>
<organism evidence="10 11">
    <name type="scientific">Microbulbifer elongatus</name>
    <dbReference type="NCBI Taxonomy" id="86173"/>
    <lineage>
        <taxon>Bacteria</taxon>
        <taxon>Pseudomonadati</taxon>
        <taxon>Pseudomonadota</taxon>
        <taxon>Gammaproteobacteria</taxon>
        <taxon>Cellvibrionales</taxon>
        <taxon>Microbulbiferaceae</taxon>
        <taxon>Microbulbifer</taxon>
    </lineage>
</organism>
<keyword evidence="5" id="KW-0479">Metal-binding</keyword>
<feature type="domain" description="Catalase core" evidence="9">
    <location>
        <begin position="7"/>
        <end position="396"/>
    </location>
</feature>
<keyword evidence="4" id="KW-0349">Heme</keyword>
<dbReference type="SMART" id="SM01060">
    <property type="entry name" value="Catalase"/>
    <property type="match status" value="1"/>
</dbReference>
<evidence type="ECO:0000256" key="1">
    <source>
        <dbReference type="ARBA" id="ARBA00005329"/>
    </source>
</evidence>
<dbReference type="PROSITE" id="PS00438">
    <property type="entry name" value="CATALASE_2"/>
    <property type="match status" value="1"/>
</dbReference>
<keyword evidence="11" id="KW-1185">Reference proteome</keyword>
<dbReference type="InterPro" id="IPR018028">
    <property type="entry name" value="Catalase"/>
</dbReference>
<dbReference type="GO" id="GO:0004096">
    <property type="term" value="F:catalase activity"/>
    <property type="evidence" value="ECO:0007669"/>
    <property type="project" value="UniProtKB-EC"/>
</dbReference>
<evidence type="ECO:0000256" key="7">
    <source>
        <dbReference type="ARBA" id="ARBA00023004"/>
    </source>
</evidence>
<dbReference type="EC" id="1.11.1.6" evidence="2"/>
<dbReference type="PANTHER" id="PTHR11465">
    <property type="entry name" value="CATALASE"/>
    <property type="match status" value="1"/>
</dbReference>
<keyword evidence="7" id="KW-0408">Iron</keyword>
<keyword evidence="6 10" id="KW-0560">Oxidoreductase</keyword>
<comment type="caution">
    <text evidence="10">The sequence shown here is derived from an EMBL/GenBank/DDBJ whole genome shotgun (WGS) entry which is preliminary data.</text>
</comment>
<dbReference type="PRINTS" id="PR00067">
    <property type="entry name" value="CATALASE"/>
</dbReference>
<dbReference type="InterPro" id="IPR020835">
    <property type="entry name" value="Catalase_sf"/>
</dbReference>
<accession>A0ABT1P1C6</accession>
<reference evidence="10" key="1">
    <citation type="thesis" date="2020" institute="Technische Universitat Dresden" country="Dresden, Germany">
        <title>The Agarolytic System of Microbulbifer elongatus PORT2, Isolated from Batu Karas, Pangandaran West Java Indonesia.</title>
        <authorList>
            <person name="Anggraeni S.R."/>
        </authorList>
    </citation>
    <scope>NUCLEOTIDE SEQUENCE</scope>
    <source>
        <strain evidence="10">PORT2</strain>
    </source>
</reference>
<keyword evidence="8" id="KW-0376">Hydrogen peroxide</keyword>